<protein>
    <recommendedName>
        <fullName evidence="3">Transposase DDE domain-containing protein</fullName>
    </recommendedName>
</protein>
<reference evidence="2" key="1">
    <citation type="journal article" date="2019" name="Int. J. Syst. Evol. Microbiol.">
        <title>The Global Catalogue of Microorganisms (GCM) 10K type strain sequencing project: providing services to taxonomists for standard genome sequencing and annotation.</title>
        <authorList>
            <consortium name="The Broad Institute Genomics Platform"/>
            <consortium name="The Broad Institute Genome Sequencing Center for Infectious Disease"/>
            <person name="Wu L."/>
            <person name="Ma J."/>
        </authorList>
    </citation>
    <scope>NUCLEOTIDE SEQUENCE [LARGE SCALE GENOMIC DNA]</scope>
    <source>
        <strain evidence="2">JCM 16702</strain>
    </source>
</reference>
<proteinExistence type="predicted"/>
<gene>
    <name evidence="1" type="ORF">GCM10022214_27060</name>
</gene>
<evidence type="ECO:0000313" key="1">
    <source>
        <dbReference type="EMBL" id="GAA4070143.1"/>
    </source>
</evidence>
<comment type="caution">
    <text evidence="1">The sequence shown here is derived from an EMBL/GenBank/DDBJ whole genome shotgun (WGS) entry which is preliminary data.</text>
</comment>
<name>A0ABP7VLY0_9ACTN</name>
<evidence type="ECO:0000313" key="2">
    <source>
        <dbReference type="Proteomes" id="UP001500683"/>
    </source>
</evidence>
<organism evidence="1 2">
    <name type="scientific">Actinomadura miaoliensis</name>
    <dbReference type="NCBI Taxonomy" id="430685"/>
    <lineage>
        <taxon>Bacteria</taxon>
        <taxon>Bacillati</taxon>
        <taxon>Actinomycetota</taxon>
        <taxon>Actinomycetes</taxon>
        <taxon>Streptosporangiales</taxon>
        <taxon>Thermomonosporaceae</taxon>
        <taxon>Actinomadura</taxon>
    </lineage>
</organism>
<sequence>MYRRRNVAERCFNRLEQWRGIAARYCRTARSYQAAVTLAALLMWL</sequence>
<keyword evidence="2" id="KW-1185">Reference proteome</keyword>
<dbReference type="EMBL" id="BAAAZG010000016">
    <property type="protein sequence ID" value="GAA4070143.1"/>
    <property type="molecule type" value="Genomic_DNA"/>
</dbReference>
<evidence type="ECO:0008006" key="3">
    <source>
        <dbReference type="Google" id="ProtNLM"/>
    </source>
</evidence>
<accession>A0ABP7VLY0</accession>
<dbReference type="Proteomes" id="UP001500683">
    <property type="component" value="Unassembled WGS sequence"/>
</dbReference>